<dbReference type="InterPro" id="IPR001750">
    <property type="entry name" value="ND/Mrp_TM"/>
</dbReference>
<evidence type="ECO:0000259" key="13">
    <source>
        <dbReference type="Pfam" id="PF04039"/>
    </source>
</evidence>
<feature type="transmembrane region" description="Helical" evidence="10">
    <location>
        <begin position="201"/>
        <end position="224"/>
    </location>
</feature>
<dbReference type="Pfam" id="PF20501">
    <property type="entry name" value="MbhE"/>
    <property type="match status" value="1"/>
</dbReference>
<feature type="transmembrane region" description="Helical" evidence="10">
    <location>
        <begin position="162"/>
        <end position="181"/>
    </location>
</feature>
<dbReference type="Pfam" id="PF00361">
    <property type="entry name" value="Proton_antipo_M"/>
    <property type="match status" value="1"/>
</dbReference>
<dbReference type="GO" id="GO:0006811">
    <property type="term" value="P:monoatomic ion transport"/>
    <property type="evidence" value="ECO:0007669"/>
    <property type="project" value="UniProtKB-KW"/>
</dbReference>
<feature type="transmembrane region" description="Helical" evidence="10">
    <location>
        <begin position="843"/>
        <end position="862"/>
    </location>
</feature>
<feature type="domain" description="MrpA C-terminal/MbhE" evidence="15">
    <location>
        <begin position="677"/>
        <end position="749"/>
    </location>
</feature>
<dbReference type="PRINTS" id="PR01434">
    <property type="entry name" value="NADHDHGNASE5"/>
</dbReference>
<feature type="transmembrane region" description="Helical" evidence="10">
    <location>
        <begin position="874"/>
        <end position="899"/>
    </location>
</feature>
<proteinExistence type="predicted"/>
<feature type="transmembrane region" description="Helical" evidence="10">
    <location>
        <begin position="395"/>
        <end position="418"/>
    </location>
</feature>
<accession>A0A839R0I6</accession>
<feature type="transmembrane region" description="Helical" evidence="10">
    <location>
        <begin position="264"/>
        <end position="284"/>
    </location>
</feature>
<keyword evidence="6 10" id="KW-1133">Transmembrane helix</keyword>
<dbReference type="GO" id="GO:0005886">
    <property type="term" value="C:plasma membrane"/>
    <property type="evidence" value="ECO:0007669"/>
    <property type="project" value="UniProtKB-SubCell"/>
</dbReference>
<comment type="subcellular location">
    <subcellularLocation>
        <location evidence="1">Cell membrane</location>
        <topology evidence="1">Multi-pass membrane protein</topology>
    </subcellularLocation>
    <subcellularLocation>
        <location evidence="9">Membrane</location>
        <topology evidence="9">Multi-pass membrane protein</topology>
    </subcellularLocation>
</comment>
<feature type="transmembrane region" description="Helical" evidence="10">
    <location>
        <begin position="236"/>
        <end position="252"/>
    </location>
</feature>
<dbReference type="InterPro" id="IPR046806">
    <property type="entry name" value="MrpA_C/MbhE"/>
</dbReference>
<feature type="transmembrane region" description="Helical" evidence="10">
    <location>
        <begin position="105"/>
        <end position="124"/>
    </location>
</feature>
<dbReference type="InterPro" id="IPR042106">
    <property type="entry name" value="Nuo/plastoQ_OxRdtase_6_NuoJ"/>
</dbReference>
<evidence type="ECO:0000256" key="9">
    <source>
        <dbReference type="RuleBase" id="RU000320"/>
    </source>
</evidence>
<evidence type="ECO:0000259" key="11">
    <source>
        <dbReference type="Pfam" id="PF00361"/>
    </source>
</evidence>
<organism evidence="16 17">
    <name type="scientific">Helcobacillus massiliensis</name>
    <dbReference type="NCBI Taxonomy" id="521392"/>
    <lineage>
        <taxon>Bacteria</taxon>
        <taxon>Bacillati</taxon>
        <taxon>Actinomycetota</taxon>
        <taxon>Actinomycetes</taxon>
        <taxon>Micrococcales</taxon>
        <taxon>Dermabacteraceae</taxon>
        <taxon>Helcobacillus</taxon>
    </lineage>
</organism>
<dbReference type="Pfam" id="PF13244">
    <property type="entry name" value="MbhD"/>
    <property type="match status" value="1"/>
</dbReference>
<evidence type="ECO:0000256" key="10">
    <source>
        <dbReference type="SAM" id="Phobius"/>
    </source>
</evidence>
<dbReference type="Proteomes" id="UP000568050">
    <property type="component" value="Unassembled WGS sequence"/>
</dbReference>
<keyword evidence="4" id="KW-1003">Cell membrane</keyword>
<dbReference type="RefSeq" id="WP_183376284.1">
    <property type="nucleotide sequence ID" value="NZ_CBCSFZ010000045.1"/>
</dbReference>
<feature type="transmembrane region" description="Helical" evidence="10">
    <location>
        <begin position="481"/>
        <end position="501"/>
    </location>
</feature>
<name>A0A839R0I6_9MICO</name>
<sequence length="959" mass="101521">MFTALAVHFAAAALAPALVRRLGRGAFYLLALVPAATAVYAAVLGPQVIAGSPVVEAHPWIPQLGMTLTLRLDALSWVFLLIVSGIGALIFAYCARYFSDSEPGLGRFAGVLLAFAGAMAGLVIADDMMLLFIFWELTTIFSYLLIGHYLTKQASRRAAMNALISTTIGGLAMMVGLLIIAHDADSMLLSDVLQRPESVGVVALVLVLVGCATKSALVPGHFWLPGAMAAPTPVSAYLHAAAMVKAGIYLLLRMAPSLELYDSLRIAAAVLGVATMVLGGWRALRQFDIKLLLAYGTVSQLGFMAAIAALATDQAVFAAVALVIGHALFKASLFMVVGAIDKSYGTRDLRRLHGVWNDAPALGIIAILAAASMAAIPPLYGFMAKEAVFTAMHEMGGWGLPVLVGVTAGSVLTVAYSWRFIAGVFPGEGGILERPVPVLFWAPAALLVAVSAALIPLVGALNTVLHAIVTGPFDLHVVPVLGLPLLASGIAIVGGVLLALWADGFEALQKRVSPLERPWGKYVDAERGFRSFMRGIDLVSVKTTAQYQRGSLPLTVGTILGVMIMLAGVLILTRGFWPQNVVAFHHWSEAAIAVLAIGAGIGAARSRRRLRAALLLTGSGYAVALLFMVAGAPDVAATQLLVETVVTVVFVLVLRRLPTHFSIRPLKRDQWSRWIFAIGTAIVVCLVAVYAASARSADPTGPDLIDAGYEIGGGHNTVNVTLVDARVWDTMGEIAVLLVVASGVASLLFVTKSENHVIRVRDVNQTVPVWRRSQDADLPDNITHFDATPEEADGNRWHTWLHASKTLAPERRLVMIEVITRVVFPLLMVLSVYLLMAGHNHPGGGFAGGLVAGLAVTLRYLAGGRFELAEAMPVQAGHVLGAGMAIAVLSGAAPLLWGGGIFDSVVLHPVVPVIGEVELASALVFDIGVYLVVFGMVLDFLRTLGEQIDRQQEAELSAH</sequence>
<dbReference type="Pfam" id="PF04039">
    <property type="entry name" value="MnhB"/>
    <property type="match status" value="1"/>
</dbReference>
<protein>
    <submittedName>
        <fullName evidence="16">Multicomponent Na+:H+ antiporter subunit A</fullName>
    </submittedName>
</protein>
<gene>
    <name evidence="16" type="ORF">FHX50_001552</name>
</gene>
<dbReference type="InterPro" id="IPR025383">
    <property type="entry name" value="MrpA_C/MbhD"/>
</dbReference>
<reference evidence="16 17" key="1">
    <citation type="submission" date="2020-08" db="EMBL/GenBank/DDBJ databases">
        <title>Sequencing the genomes of 1000 actinobacteria strains.</title>
        <authorList>
            <person name="Klenk H.-P."/>
        </authorList>
    </citation>
    <scope>NUCLEOTIDE SEQUENCE [LARGE SCALE GENOMIC DNA]</scope>
    <source>
        <strain evidence="16 17">DSM 23040</strain>
    </source>
</reference>
<keyword evidence="3" id="KW-0050">Antiport</keyword>
<evidence type="ECO:0000256" key="4">
    <source>
        <dbReference type="ARBA" id="ARBA00022475"/>
    </source>
</evidence>
<feature type="domain" description="NADH-Ubiquinone oxidoreductase (complex I) chain 5 N-terminal" evidence="12">
    <location>
        <begin position="63"/>
        <end position="108"/>
    </location>
</feature>
<dbReference type="Gene3D" id="1.20.120.1200">
    <property type="entry name" value="NADH-ubiquinone/plastoquinone oxidoreductase chain 6, subunit NuoJ"/>
    <property type="match status" value="1"/>
</dbReference>
<evidence type="ECO:0000256" key="1">
    <source>
        <dbReference type="ARBA" id="ARBA00004651"/>
    </source>
</evidence>
<feature type="transmembrane region" description="Helical" evidence="10">
    <location>
        <begin position="130"/>
        <end position="150"/>
    </location>
</feature>
<feature type="transmembrane region" description="Helical" evidence="10">
    <location>
        <begin position="291"/>
        <end position="311"/>
    </location>
</feature>
<feature type="transmembrane region" description="Helical" evidence="10">
    <location>
        <begin position="552"/>
        <end position="572"/>
    </location>
</feature>
<keyword evidence="17" id="KW-1185">Reference proteome</keyword>
<dbReference type="NCBIfam" id="NF009284">
    <property type="entry name" value="PRK12644.1"/>
    <property type="match status" value="1"/>
</dbReference>
<feature type="domain" description="NADH:quinone oxidoreductase/Mrp antiporter transmembrane" evidence="11">
    <location>
        <begin position="125"/>
        <end position="406"/>
    </location>
</feature>
<feature type="transmembrane region" description="Helical" evidence="10">
    <location>
        <begin position="438"/>
        <end position="461"/>
    </location>
</feature>
<feature type="transmembrane region" description="Helical" evidence="10">
    <location>
        <begin position="610"/>
        <end position="630"/>
    </location>
</feature>
<comment type="caution">
    <text evidence="16">The sequence shown here is derived from an EMBL/GenBank/DDBJ whole genome shotgun (WGS) entry which is preliminary data.</text>
</comment>
<evidence type="ECO:0000313" key="16">
    <source>
        <dbReference type="EMBL" id="MBB3023267.1"/>
    </source>
</evidence>
<evidence type="ECO:0000256" key="8">
    <source>
        <dbReference type="ARBA" id="ARBA00023136"/>
    </source>
</evidence>
<evidence type="ECO:0000313" key="17">
    <source>
        <dbReference type="Proteomes" id="UP000568050"/>
    </source>
</evidence>
<evidence type="ECO:0000256" key="7">
    <source>
        <dbReference type="ARBA" id="ARBA00023065"/>
    </source>
</evidence>
<evidence type="ECO:0000256" key="5">
    <source>
        <dbReference type="ARBA" id="ARBA00022692"/>
    </source>
</evidence>
<feature type="transmembrane region" description="Helical" evidence="10">
    <location>
        <begin position="734"/>
        <end position="751"/>
    </location>
</feature>
<feature type="transmembrane region" description="Helical" evidence="10">
    <location>
        <begin position="584"/>
        <end position="603"/>
    </location>
</feature>
<dbReference type="Pfam" id="PF00662">
    <property type="entry name" value="Proton_antipo_N"/>
    <property type="match status" value="1"/>
</dbReference>
<feature type="transmembrane region" description="Helical" evidence="10">
    <location>
        <begin position="317"/>
        <end position="340"/>
    </location>
</feature>
<keyword evidence="2" id="KW-0813">Transport</keyword>
<feature type="transmembrane region" description="Helical" evidence="10">
    <location>
        <begin position="919"/>
        <end position="941"/>
    </location>
</feature>
<keyword evidence="7" id="KW-0406">Ion transport</keyword>
<feature type="transmembrane region" description="Helical" evidence="10">
    <location>
        <begin position="636"/>
        <end position="654"/>
    </location>
</feature>
<dbReference type="AlphaFoldDB" id="A0A839R0I6"/>
<dbReference type="GO" id="GO:0015297">
    <property type="term" value="F:antiporter activity"/>
    <property type="evidence" value="ECO:0007669"/>
    <property type="project" value="UniProtKB-KW"/>
</dbReference>
<keyword evidence="5 9" id="KW-0812">Transmembrane</keyword>
<evidence type="ECO:0000259" key="15">
    <source>
        <dbReference type="Pfam" id="PF20501"/>
    </source>
</evidence>
<feature type="transmembrane region" description="Helical" evidence="10">
    <location>
        <begin position="74"/>
        <end position="93"/>
    </location>
</feature>
<feature type="transmembrane region" description="Helical" evidence="10">
    <location>
        <begin position="361"/>
        <end position="383"/>
    </location>
</feature>
<evidence type="ECO:0000259" key="12">
    <source>
        <dbReference type="Pfam" id="PF00662"/>
    </source>
</evidence>
<keyword evidence="8 10" id="KW-0472">Membrane</keyword>
<feature type="domain" description="MrpA C-terminal/MbhD" evidence="14">
    <location>
        <begin position="594"/>
        <end position="658"/>
    </location>
</feature>
<dbReference type="InterPro" id="IPR001516">
    <property type="entry name" value="Proton_antipo_N"/>
</dbReference>
<feature type="transmembrane region" description="Helical" evidence="10">
    <location>
        <begin position="818"/>
        <end position="837"/>
    </location>
</feature>
<feature type="domain" description="Na+/H+ antiporter MnhB subunit-related protein" evidence="13">
    <location>
        <begin position="815"/>
        <end position="938"/>
    </location>
</feature>
<evidence type="ECO:0000259" key="14">
    <source>
        <dbReference type="Pfam" id="PF13244"/>
    </source>
</evidence>
<dbReference type="InterPro" id="IPR007182">
    <property type="entry name" value="MnhB"/>
</dbReference>
<dbReference type="EMBL" id="JACHWP010000003">
    <property type="protein sequence ID" value="MBB3023267.1"/>
    <property type="molecule type" value="Genomic_DNA"/>
</dbReference>
<feature type="transmembrane region" description="Helical" evidence="10">
    <location>
        <begin position="674"/>
        <end position="693"/>
    </location>
</feature>
<evidence type="ECO:0000256" key="3">
    <source>
        <dbReference type="ARBA" id="ARBA00022449"/>
    </source>
</evidence>
<evidence type="ECO:0000256" key="2">
    <source>
        <dbReference type="ARBA" id="ARBA00022448"/>
    </source>
</evidence>
<dbReference type="PANTHER" id="PTHR43373">
    <property type="entry name" value="NA(+)/H(+) ANTIPORTER SUBUNIT"/>
    <property type="match status" value="1"/>
</dbReference>
<dbReference type="PANTHER" id="PTHR43373:SF1">
    <property type="entry name" value="NA(+)_H(+) ANTIPORTER SUBUNIT A"/>
    <property type="match status" value="1"/>
</dbReference>
<evidence type="ECO:0000256" key="6">
    <source>
        <dbReference type="ARBA" id="ARBA00022989"/>
    </source>
</evidence>
<dbReference type="InterPro" id="IPR050616">
    <property type="entry name" value="CPA3_Na-H_Antiporter_A"/>
</dbReference>